<accession>A0A2V4MRJ0</accession>
<keyword evidence="3" id="KW-1185">Reference proteome</keyword>
<organism evidence="2 3">
    <name type="scientific">Litorivita pollutaquae</name>
    <dbReference type="NCBI Taxonomy" id="2200892"/>
    <lineage>
        <taxon>Bacteria</taxon>
        <taxon>Pseudomonadati</taxon>
        <taxon>Pseudomonadota</taxon>
        <taxon>Alphaproteobacteria</taxon>
        <taxon>Rhodobacterales</taxon>
        <taxon>Paracoccaceae</taxon>
        <taxon>Litorivita</taxon>
    </lineage>
</organism>
<dbReference type="OrthoDB" id="9816009at2"/>
<evidence type="ECO:0000313" key="2">
    <source>
        <dbReference type="EMBL" id="PYC46758.1"/>
    </source>
</evidence>
<proteinExistence type="predicted"/>
<feature type="signal peptide" evidence="1">
    <location>
        <begin position="1"/>
        <end position="21"/>
    </location>
</feature>
<evidence type="ECO:0008006" key="4">
    <source>
        <dbReference type="Google" id="ProtNLM"/>
    </source>
</evidence>
<dbReference type="AlphaFoldDB" id="A0A2V4MRJ0"/>
<feature type="chain" id="PRO_5015966844" description="Secreted protein" evidence="1">
    <location>
        <begin position="22"/>
        <end position="148"/>
    </location>
</feature>
<comment type="caution">
    <text evidence="2">The sequence shown here is derived from an EMBL/GenBank/DDBJ whole genome shotgun (WGS) entry which is preliminary data.</text>
</comment>
<name>A0A2V4MRJ0_9RHOB</name>
<sequence>MKWIIRCVFMCSFAASGAAQEAMVAEDQTPSGAFTTAGEVKPILQATQANWVALRDFNGQDLLYVTHLWSWRCGLKQLKVSINGGAFEDWSLPPCHLNSATPNAITEADGLPYRAFAAGSVVSVAVEVTYDDLSKGSGQWVRGEIMMP</sequence>
<gene>
    <name evidence="2" type="ORF">DI396_13655</name>
</gene>
<protein>
    <recommendedName>
        <fullName evidence="4">Secreted protein</fullName>
    </recommendedName>
</protein>
<dbReference type="RefSeq" id="WP_110796760.1">
    <property type="nucleotide sequence ID" value="NZ_KZ826489.1"/>
</dbReference>
<reference evidence="2 3" key="1">
    <citation type="submission" date="2018-05" db="EMBL/GenBank/DDBJ databases">
        <title>Oceanovita maritima gen. nov., sp. nov., a marine bacterium in the family Rhodobacteraceae isolated from surface seawater of Lundu port Xiamen, China.</title>
        <authorList>
            <person name="Hetharua B.H."/>
            <person name="Min D."/>
            <person name="Liao H."/>
            <person name="Tian Y."/>
        </authorList>
    </citation>
    <scope>NUCLEOTIDE SEQUENCE [LARGE SCALE GENOMIC DNA]</scope>
    <source>
        <strain evidence="2 3">FSX-11</strain>
    </source>
</reference>
<dbReference type="EMBL" id="QFVT01000010">
    <property type="protein sequence ID" value="PYC46758.1"/>
    <property type="molecule type" value="Genomic_DNA"/>
</dbReference>
<keyword evidence="1" id="KW-0732">Signal</keyword>
<dbReference type="Proteomes" id="UP000248012">
    <property type="component" value="Unassembled WGS sequence"/>
</dbReference>
<evidence type="ECO:0000313" key="3">
    <source>
        <dbReference type="Proteomes" id="UP000248012"/>
    </source>
</evidence>
<evidence type="ECO:0000256" key="1">
    <source>
        <dbReference type="SAM" id="SignalP"/>
    </source>
</evidence>